<evidence type="ECO:0000313" key="3">
    <source>
        <dbReference type="EMBL" id="SLN70641.1"/>
    </source>
</evidence>
<feature type="domain" description="DUF3955" evidence="2">
    <location>
        <begin position="4"/>
        <end position="58"/>
    </location>
</feature>
<dbReference type="Pfam" id="PF13127">
    <property type="entry name" value="DUF3955"/>
    <property type="match status" value="1"/>
</dbReference>
<keyword evidence="1" id="KW-1133">Transmembrane helix</keyword>
<keyword evidence="1" id="KW-0472">Membrane</keyword>
<keyword evidence="4" id="KW-1185">Reference proteome</keyword>
<keyword evidence="1" id="KW-0812">Transmembrane</keyword>
<dbReference type="AlphaFoldDB" id="A0A1Y5TRZ5"/>
<dbReference type="EMBL" id="FWFO01000005">
    <property type="protein sequence ID" value="SLN70641.1"/>
    <property type="molecule type" value="Genomic_DNA"/>
</dbReference>
<evidence type="ECO:0000256" key="1">
    <source>
        <dbReference type="SAM" id="Phobius"/>
    </source>
</evidence>
<accession>A0A1Y5TRZ5</accession>
<proteinExistence type="predicted"/>
<dbReference type="Proteomes" id="UP000193077">
    <property type="component" value="Unassembled WGS sequence"/>
</dbReference>
<evidence type="ECO:0000259" key="2">
    <source>
        <dbReference type="Pfam" id="PF13127"/>
    </source>
</evidence>
<protein>
    <recommendedName>
        <fullName evidence="2">DUF3955 domain-containing protein</fullName>
    </recommendedName>
</protein>
<gene>
    <name evidence="3" type="ORF">TRL7639_04187</name>
</gene>
<evidence type="ECO:0000313" key="4">
    <source>
        <dbReference type="Proteomes" id="UP000193077"/>
    </source>
</evidence>
<dbReference type="RefSeq" id="WP_085797822.1">
    <property type="nucleotide sequence ID" value="NZ_FWFO01000005.1"/>
</dbReference>
<dbReference type="InterPro" id="IPR025016">
    <property type="entry name" value="DUF3955"/>
</dbReference>
<name>A0A1Y5TRZ5_9RHOB</name>
<sequence length="70" mass="7653">MSKLTVISLVLLGLALWAGYAAQGSYIDEDGILQEPFHLLALGWFFVLSGVVALVGALVVRIIKNWRNPK</sequence>
<organism evidence="3 4">
    <name type="scientific">Falsiruegeria litorea R37</name>
    <dbReference type="NCBI Taxonomy" id="1200284"/>
    <lineage>
        <taxon>Bacteria</taxon>
        <taxon>Pseudomonadati</taxon>
        <taxon>Pseudomonadota</taxon>
        <taxon>Alphaproteobacteria</taxon>
        <taxon>Rhodobacterales</taxon>
        <taxon>Roseobacteraceae</taxon>
        <taxon>Falsiruegeria</taxon>
    </lineage>
</organism>
<feature type="transmembrane region" description="Helical" evidence="1">
    <location>
        <begin position="37"/>
        <end position="60"/>
    </location>
</feature>
<reference evidence="3 4" key="1">
    <citation type="submission" date="2017-03" db="EMBL/GenBank/DDBJ databases">
        <authorList>
            <person name="Afonso C.L."/>
            <person name="Miller P.J."/>
            <person name="Scott M.A."/>
            <person name="Spackman E."/>
            <person name="Goraichik I."/>
            <person name="Dimitrov K.M."/>
            <person name="Suarez D.L."/>
            <person name="Swayne D.E."/>
        </authorList>
    </citation>
    <scope>NUCLEOTIDE SEQUENCE [LARGE SCALE GENOMIC DNA]</scope>
    <source>
        <strain evidence="3 4">CECT 7639</strain>
    </source>
</reference>